<proteinExistence type="predicted"/>
<protein>
    <submittedName>
        <fullName evidence="2">Uncharacterized protein</fullName>
    </submittedName>
</protein>
<evidence type="ECO:0000313" key="2">
    <source>
        <dbReference type="WBParaSite" id="Csp11.Scaffold629.g8715.t1"/>
    </source>
</evidence>
<name>A0A1I7UF83_9PELO</name>
<sequence>MVQGGKQILNSFGSLARTIVNYITSGQHSTNTNNRCNFIGQAIVFLFKQILQLLRQVTGVNILIGLWKISQVNFETFFEKLYCVQILFPNHTKLLLKIFNLIKMYLPAGNIISLLLNNKTEYWLPSK</sequence>
<keyword evidence="1" id="KW-1185">Reference proteome</keyword>
<organism evidence="1 2">
    <name type="scientific">Caenorhabditis tropicalis</name>
    <dbReference type="NCBI Taxonomy" id="1561998"/>
    <lineage>
        <taxon>Eukaryota</taxon>
        <taxon>Metazoa</taxon>
        <taxon>Ecdysozoa</taxon>
        <taxon>Nematoda</taxon>
        <taxon>Chromadorea</taxon>
        <taxon>Rhabditida</taxon>
        <taxon>Rhabditina</taxon>
        <taxon>Rhabditomorpha</taxon>
        <taxon>Rhabditoidea</taxon>
        <taxon>Rhabditidae</taxon>
        <taxon>Peloderinae</taxon>
        <taxon>Caenorhabditis</taxon>
    </lineage>
</organism>
<evidence type="ECO:0000313" key="1">
    <source>
        <dbReference type="Proteomes" id="UP000095282"/>
    </source>
</evidence>
<dbReference type="Proteomes" id="UP000095282">
    <property type="component" value="Unplaced"/>
</dbReference>
<dbReference type="WBParaSite" id="Csp11.Scaffold629.g8715.t1">
    <property type="protein sequence ID" value="Csp11.Scaffold629.g8715.t1"/>
    <property type="gene ID" value="Csp11.Scaffold629.g8715"/>
</dbReference>
<reference evidence="2" key="1">
    <citation type="submission" date="2016-11" db="UniProtKB">
        <authorList>
            <consortium name="WormBaseParasite"/>
        </authorList>
    </citation>
    <scope>IDENTIFICATION</scope>
</reference>
<accession>A0A1I7UF83</accession>
<dbReference type="AlphaFoldDB" id="A0A1I7UF83"/>